<proteinExistence type="predicted"/>
<dbReference type="InterPro" id="IPR010982">
    <property type="entry name" value="Lambda_DNA-bd_dom_sf"/>
</dbReference>
<evidence type="ECO:0000259" key="2">
    <source>
        <dbReference type="PROSITE" id="PS50943"/>
    </source>
</evidence>
<keyword evidence="4" id="KW-1185">Reference proteome</keyword>
<dbReference type="CDD" id="cd00093">
    <property type="entry name" value="HTH_XRE"/>
    <property type="match status" value="1"/>
</dbReference>
<dbReference type="PANTHER" id="PTHR46558">
    <property type="entry name" value="TRACRIPTIONAL REGULATORY PROTEIN-RELATED-RELATED"/>
    <property type="match status" value="1"/>
</dbReference>
<dbReference type="RefSeq" id="WP_094968725.1">
    <property type="nucleotide sequence ID" value="NZ_NGJN01000005.1"/>
</dbReference>
<dbReference type="EMBL" id="NGJN01000005">
    <property type="protein sequence ID" value="OZV68139.1"/>
    <property type="molecule type" value="Genomic_DNA"/>
</dbReference>
<reference evidence="3 4" key="1">
    <citation type="submission" date="2017-05" db="EMBL/GenBank/DDBJ databases">
        <title>The draft genome sequence of Idiomarina salinarum WNB302.</title>
        <authorList>
            <person name="Sun Y."/>
            <person name="Chen B."/>
            <person name="Du Z."/>
        </authorList>
    </citation>
    <scope>NUCLEOTIDE SEQUENCE [LARGE SCALE GENOMIC DNA]</scope>
    <source>
        <strain evidence="3 4">WNB302</strain>
    </source>
</reference>
<evidence type="ECO:0000313" key="4">
    <source>
        <dbReference type="Proteomes" id="UP000216840"/>
    </source>
</evidence>
<dbReference type="PANTHER" id="PTHR46558:SF11">
    <property type="entry name" value="HTH-TYPE TRANSCRIPTIONAL REGULATOR XRE"/>
    <property type="match status" value="1"/>
</dbReference>
<dbReference type="OrthoDB" id="1357763at2"/>
<name>A0A265US46_9FLAO</name>
<gene>
    <name evidence="3" type="ORF">CA834_10865</name>
</gene>
<dbReference type="SMART" id="SM00530">
    <property type="entry name" value="HTH_XRE"/>
    <property type="match status" value="1"/>
</dbReference>
<dbReference type="InterPro" id="IPR001387">
    <property type="entry name" value="Cro/C1-type_HTH"/>
</dbReference>
<evidence type="ECO:0000313" key="3">
    <source>
        <dbReference type="EMBL" id="OZV68139.1"/>
    </source>
</evidence>
<protein>
    <submittedName>
        <fullName evidence="3">Transcriptional regulator</fullName>
    </submittedName>
</protein>
<organism evidence="3 4">
    <name type="scientific">Winogradskyella aurantia</name>
    <dbReference type="NCBI Taxonomy" id="1915063"/>
    <lineage>
        <taxon>Bacteria</taxon>
        <taxon>Pseudomonadati</taxon>
        <taxon>Bacteroidota</taxon>
        <taxon>Flavobacteriia</taxon>
        <taxon>Flavobacteriales</taxon>
        <taxon>Flavobacteriaceae</taxon>
        <taxon>Winogradskyella</taxon>
    </lineage>
</organism>
<dbReference type="Gene3D" id="1.10.260.40">
    <property type="entry name" value="lambda repressor-like DNA-binding domains"/>
    <property type="match status" value="1"/>
</dbReference>
<accession>A0A265US46</accession>
<evidence type="ECO:0000256" key="1">
    <source>
        <dbReference type="ARBA" id="ARBA00023125"/>
    </source>
</evidence>
<sequence>MENTIKVERAILNLTQDDLAKKIGVSRQTINSIEANRYVPSTVLALKLSNVFDKPVNEFFTLSEDDY</sequence>
<feature type="domain" description="HTH cro/C1-type" evidence="2">
    <location>
        <begin position="5"/>
        <end position="59"/>
    </location>
</feature>
<comment type="caution">
    <text evidence="3">The sequence shown here is derived from an EMBL/GenBank/DDBJ whole genome shotgun (WGS) entry which is preliminary data.</text>
</comment>
<dbReference type="PROSITE" id="PS50943">
    <property type="entry name" value="HTH_CROC1"/>
    <property type="match status" value="1"/>
</dbReference>
<keyword evidence="1" id="KW-0238">DNA-binding</keyword>
<dbReference type="Pfam" id="PF01381">
    <property type="entry name" value="HTH_3"/>
    <property type="match status" value="1"/>
</dbReference>
<dbReference type="SUPFAM" id="SSF47413">
    <property type="entry name" value="lambda repressor-like DNA-binding domains"/>
    <property type="match status" value="1"/>
</dbReference>
<dbReference type="Proteomes" id="UP000216840">
    <property type="component" value="Unassembled WGS sequence"/>
</dbReference>
<dbReference type="GO" id="GO:0003677">
    <property type="term" value="F:DNA binding"/>
    <property type="evidence" value="ECO:0007669"/>
    <property type="project" value="UniProtKB-KW"/>
</dbReference>
<dbReference type="AlphaFoldDB" id="A0A265US46"/>